<protein>
    <submittedName>
        <fullName evidence="2">Nuclear transport factor 2 family protein</fullName>
    </submittedName>
</protein>
<feature type="domain" description="SnoaL-like" evidence="1">
    <location>
        <begin position="19"/>
        <end position="108"/>
    </location>
</feature>
<dbReference type="InterPro" id="IPR037401">
    <property type="entry name" value="SnoaL-like"/>
</dbReference>
<dbReference type="Gene3D" id="3.10.450.50">
    <property type="match status" value="1"/>
</dbReference>
<reference evidence="2 3" key="1">
    <citation type="submission" date="2024-10" db="EMBL/GenBank/DDBJ databases">
        <title>The Natural Products Discovery Center: Release of the First 8490 Sequenced Strains for Exploring Actinobacteria Biosynthetic Diversity.</title>
        <authorList>
            <person name="Kalkreuter E."/>
            <person name="Kautsar S.A."/>
            <person name="Yang D."/>
            <person name="Bader C.D."/>
            <person name="Teijaro C.N."/>
            <person name="Fluegel L."/>
            <person name="Davis C.M."/>
            <person name="Simpson J.R."/>
            <person name="Lauterbach L."/>
            <person name="Steele A.D."/>
            <person name="Gui C."/>
            <person name="Meng S."/>
            <person name="Li G."/>
            <person name="Viehrig K."/>
            <person name="Ye F."/>
            <person name="Su P."/>
            <person name="Kiefer A.F."/>
            <person name="Nichols A."/>
            <person name="Cepeda A.J."/>
            <person name="Yan W."/>
            <person name="Fan B."/>
            <person name="Jiang Y."/>
            <person name="Adhikari A."/>
            <person name="Zheng C.-J."/>
            <person name="Schuster L."/>
            <person name="Cowan T.M."/>
            <person name="Smanski M.J."/>
            <person name="Chevrette M.G."/>
            <person name="De Carvalho L.P.S."/>
            <person name="Shen B."/>
        </authorList>
    </citation>
    <scope>NUCLEOTIDE SEQUENCE [LARGE SCALE GENOMIC DNA]</scope>
    <source>
        <strain evidence="2 3">NPDC019275</strain>
    </source>
</reference>
<dbReference type="InterPro" id="IPR032710">
    <property type="entry name" value="NTF2-like_dom_sf"/>
</dbReference>
<sequence>MTNDDLAAKNKDLVLHGLAEFTGGNIEVLRDLLHEDFLEHSPGNPSGRDAFLDFLATAPVTGARLDIKRVVTDDEYAVVHYHMIEPGAERGSAVVDIWRLEDGKIVEHWDVVQPVPDDAQIPHGMF</sequence>
<comment type="caution">
    <text evidence="2">The sequence shown here is derived from an EMBL/GenBank/DDBJ whole genome shotgun (WGS) entry which is preliminary data.</text>
</comment>
<dbReference type="RefSeq" id="WP_068068273.1">
    <property type="nucleotide sequence ID" value="NZ_JBEYCD010000001.1"/>
</dbReference>
<evidence type="ECO:0000313" key="3">
    <source>
        <dbReference type="Proteomes" id="UP001611415"/>
    </source>
</evidence>
<name>A0ABW7X663_9NOCA</name>
<dbReference type="Pfam" id="PF12680">
    <property type="entry name" value="SnoaL_2"/>
    <property type="match status" value="1"/>
</dbReference>
<keyword evidence="3" id="KW-1185">Reference proteome</keyword>
<evidence type="ECO:0000259" key="1">
    <source>
        <dbReference type="Pfam" id="PF12680"/>
    </source>
</evidence>
<accession>A0ABW7X663</accession>
<organism evidence="2 3">
    <name type="scientific">Nocardia xishanensis</name>
    <dbReference type="NCBI Taxonomy" id="238964"/>
    <lineage>
        <taxon>Bacteria</taxon>
        <taxon>Bacillati</taxon>
        <taxon>Actinomycetota</taxon>
        <taxon>Actinomycetes</taxon>
        <taxon>Mycobacteriales</taxon>
        <taxon>Nocardiaceae</taxon>
        <taxon>Nocardia</taxon>
    </lineage>
</organism>
<dbReference type="SUPFAM" id="SSF54427">
    <property type="entry name" value="NTF2-like"/>
    <property type="match status" value="1"/>
</dbReference>
<dbReference type="EMBL" id="JBIRYO010000018">
    <property type="protein sequence ID" value="MFI2476612.1"/>
    <property type="molecule type" value="Genomic_DNA"/>
</dbReference>
<evidence type="ECO:0000313" key="2">
    <source>
        <dbReference type="EMBL" id="MFI2476612.1"/>
    </source>
</evidence>
<dbReference type="Proteomes" id="UP001611415">
    <property type="component" value="Unassembled WGS sequence"/>
</dbReference>
<gene>
    <name evidence="2" type="ORF">ACH49W_24790</name>
</gene>
<proteinExistence type="predicted"/>